<reference evidence="1" key="1">
    <citation type="submission" date="2019-10" db="EMBL/GenBank/DDBJ databases">
        <authorList>
            <consortium name="DOE Joint Genome Institute"/>
            <person name="Kuo A."/>
            <person name="Miyauchi S."/>
            <person name="Kiss E."/>
            <person name="Drula E."/>
            <person name="Kohler A."/>
            <person name="Sanchez-Garcia M."/>
            <person name="Andreopoulos B."/>
            <person name="Barry K.W."/>
            <person name="Bonito G."/>
            <person name="Buee M."/>
            <person name="Carver A."/>
            <person name="Chen C."/>
            <person name="Cichocki N."/>
            <person name="Clum A."/>
            <person name="Culley D."/>
            <person name="Crous P.W."/>
            <person name="Fauchery L."/>
            <person name="Girlanda M."/>
            <person name="Hayes R."/>
            <person name="Keri Z."/>
            <person name="Labutti K."/>
            <person name="Lipzen A."/>
            <person name="Lombard V."/>
            <person name="Magnuson J."/>
            <person name="Maillard F."/>
            <person name="Morin E."/>
            <person name="Murat C."/>
            <person name="Nolan M."/>
            <person name="Ohm R."/>
            <person name="Pangilinan J."/>
            <person name="Pereira M."/>
            <person name="Perotto S."/>
            <person name="Peter M."/>
            <person name="Riley R."/>
            <person name="Sitrit Y."/>
            <person name="Stielow B."/>
            <person name="Szollosi G."/>
            <person name="Zifcakova L."/>
            <person name="Stursova M."/>
            <person name="Spatafora J.W."/>
            <person name="Tedersoo L."/>
            <person name="Vaario L.-M."/>
            <person name="Yamada A."/>
            <person name="Yan M."/>
            <person name="Wang P."/>
            <person name="Xu J."/>
            <person name="Bruns T."/>
            <person name="Baldrian P."/>
            <person name="Vilgalys R."/>
            <person name="Henrissat B."/>
            <person name="Grigoriev I.V."/>
            <person name="Hibbett D."/>
            <person name="Nagy L.G."/>
            <person name="Martin F.M."/>
        </authorList>
    </citation>
    <scope>NUCLEOTIDE SEQUENCE</scope>
    <source>
        <strain evidence="1">P2</strain>
    </source>
</reference>
<dbReference type="EMBL" id="MU117961">
    <property type="protein sequence ID" value="KAF9654399.1"/>
    <property type="molecule type" value="Genomic_DNA"/>
</dbReference>
<gene>
    <name evidence="1" type="ORF">BDM02DRAFT_3125244</name>
</gene>
<comment type="caution">
    <text evidence="1">The sequence shown here is derived from an EMBL/GenBank/DDBJ whole genome shotgun (WGS) entry which is preliminary data.</text>
</comment>
<dbReference type="Proteomes" id="UP000886501">
    <property type="component" value="Unassembled WGS sequence"/>
</dbReference>
<evidence type="ECO:0000313" key="1">
    <source>
        <dbReference type="EMBL" id="KAF9654399.1"/>
    </source>
</evidence>
<sequence>MSFSLLSRRWEHLPLRVSATSVRYAGRKEVVADPKKEILRRILYPANIRNRASPVGTWRPDVSRVLQRAIPSVQAHETIERAWLLHKRHTRWKRDAELERKFECMRKAMAELEVVDPRSFVEANRPEDPRARSVVEVELAKTLRGPERRAVEARIRGLFPRELRPPPDTPSQAGWNYDWKPIVPPTACKLIVSIHLVYPLLMLPV</sequence>
<name>A0ACB6ZY90_THEGA</name>
<keyword evidence="2" id="KW-1185">Reference proteome</keyword>
<protein>
    <submittedName>
        <fullName evidence="1">Uncharacterized protein</fullName>
    </submittedName>
</protein>
<accession>A0ACB6ZY90</accession>
<reference evidence="1" key="2">
    <citation type="journal article" date="2020" name="Nat. Commun.">
        <title>Large-scale genome sequencing of mycorrhizal fungi provides insights into the early evolution of symbiotic traits.</title>
        <authorList>
            <person name="Miyauchi S."/>
            <person name="Kiss E."/>
            <person name="Kuo A."/>
            <person name="Drula E."/>
            <person name="Kohler A."/>
            <person name="Sanchez-Garcia M."/>
            <person name="Morin E."/>
            <person name="Andreopoulos B."/>
            <person name="Barry K.W."/>
            <person name="Bonito G."/>
            <person name="Buee M."/>
            <person name="Carver A."/>
            <person name="Chen C."/>
            <person name="Cichocki N."/>
            <person name="Clum A."/>
            <person name="Culley D."/>
            <person name="Crous P.W."/>
            <person name="Fauchery L."/>
            <person name="Girlanda M."/>
            <person name="Hayes R.D."/>
            <person name="Keri Z."/>
            <person name="LaButti K."/>
            <person name="Lipzen A."/>
            <person name="Lombard V."/>
            <person name="Magnuson J."/>
            <person name="Maillard F."/>
            <person name="Murat C."/>
            <person name="Nolan M."/>
            <person name="Ohm R.A."/>
            <person name="Pangilinan J."/>
            <person name="Pereira M.F."/>
            <person name="Perotto S."/>
            <person name="Peter M."/>
            <person name="Pfister S."/>
            <person name="Riley R."/>
            <person name="Sitrit Y."/>
            <person name="Stielow J.B."/>
            <person name="Szollosi G."/>
            <person name="Zifcakova L."/>
            <person name="Stursova M."/>
            <person name="Spatafora J.W."/>
            <person name="Tedersoo L."/>
            <person name="Vaario L.M."/>
            <person name="Yamada A."/>
            <person name="Yan M."/>
            <person name="Wang P."/>
            <person name="Xu J."/>
            <person name="Bruns T."/>
            <person name="Baldrian P."/>
            <person name="Vilgalys R."/>
            <person name="Dunand C."/>
            <person name="Henrissat B."/>
            <person name="Grigoriev I.V."/>
            <person name="Hibbett D."/>
            <person name="Nagy L.G."/>
            <person name="Martin F.M."/>
        </authorList>
    </citation>
    <scope>NUCLEOTIDE SEQUENCE</scope>
    <source>
        <strain evidence="1">P2</strain>
    </source>
</reference>
<evidence type="ECO:0000313" key="2">
    <source>
        <dbReference type="Proteomes" id="UP000886501"/>
    </source>
</evidence>
<organism evidence="1 2">
    <name type="scientific">Thelephora ganbajun</name>
    <name type="common">Ganba fungus</name>
    <dbReference type="NCBI Taxonomy" id="370292"/>
    <lineage>
        <taxon>Eukaryota</taxon>
        <taxon>Fungi</taxon>
        <taxon>Dikarya</taxon>
        <taxon>Basidiomycota</taxon>
        <taxon>Agaricomycotina</taxon>
        <taxon>Agaricomycetes</taxon>
        <taxon>Thelephorales</taxon>
        <taxon>Thelephoraceae</taxon>
        <taxon>Thelephora</taxon>
    </lineage>
</organism>
<proteinExistence type="predicted"/>